<dbReference type="OrthoDB" id="3565484at2759"/>
<accession>A0A0C3HB74</accession>
<feature type="compositionally biased region" description="Basic and acidic residues" evidence="1">
    <location>
        <begin position="513"/>
        <end position="545"/>
    </location>
</feature>
<feature type="compositionally biased region" description="Basic and acidic residues" evidence="1">
    <location>
        <begin position="84"/>
        <end position="96"/>
    </location>
</feature>
<keyword evidence="3" id="KW-1185">Reference proteome</keyword>
<feature type="compositionally biased region" description="Basic residues" evidence="1">
    <location>
        <begin position="176"/>
        <end position="191"/>
    </location>
</feature>
<feature type="region of interest" description="Disordered" evidence="1">
    <location>
        <begin position="162"/>
        <end position="192"/>
    </location>
</feature>
<dbReference type="HOGENOM" id="CLU_414521_0_0_1"/>
<dbReference type="InParanoid" id="A0A0C3HB74"/>
<feature type="region of interest" description="Disordered" evidence="1">
    <location>
        <begin position="425"/>
        <end position="476"/>
    </location>
</feature>
<dbReference type="EMBL" id="KN832877">
    <property type="protein sequence ID" value="KIN00480.1"/>
    <property type="molecule type" value="Genomic_DNA"/>
</dbReference>
<gene>
    <name evidence="2" type="ORF">OIDMADRAFT_29581</name>
</gene>
<feature type="region of interest" description="Disordered" evidence="1">
    <location>
        <begin position="84"/>
        <end position="106"/>
    </location>
</feature>
<reference evidence="2 3" key="1">
    <citation type="submission" date="2014-04" db="EMBL/GenBank/DDBJ databases">
        <authorList>
            <consortium name="DOE Joint Genome Institute"/>
            <person name="Kuo A."/>
            <person name="Martino E."/>
            <person name="Perotto S."/>
            <person name="Kohler A."/>
            <person name="Nagy L.G."/>
            <person name="Floudas D."/>
            <person name="Copeland A."/>
            <person name="Barry K.W."/>
            <person name="Cichocki N."/>
            <person name="Veneault-Fourrey C."/>
            <person name="LaButti K."/>
            <person name="Lindquist E.A."/>
            <person name="Lipzen A."/>
            <person name="Lundell T."/>
            <person name="Morin E."/>
            <person name="Murat C."/>
            <person name="Sun H."/>
            <person name="Tunlid A."/>
            <person name="Henrissat B."/>
            <person name="Grigoriev I.V."/>
            <person name="Hibbett D.S."/>
            <person name="Martin F."/>
            <person name="Nordberg H.P."/>
            <person name="Cantor M.N."/>
            <person name="Hua S.X."/>
        </authorList>
    </citation>
    <scope>NUCLEOTIDE SEQUENCE [LARGE SCALE GENOMIC DNA]</scope>
    <source>
        <strain evidence="2 3">Zn</strain>
    </source>
</reference>
<organism evidence="2 3">
    <name type="scientific">Oidiodendron maius (strain Zn)</name>
    <dbReference type="NCBI Taxonomy" id="913774"/>
    <lineage>
        <taxon>Eukaryota</taxon>
        <taxon>Fungi</taxon>
        <taxon>Dikarya</taxon>
        <taxon>Ascomycota</taxon>
        <taxon>Pezizomycotina</taxon>
        <taxon>Leotiomycetes</taxon>
        <taxon>Leotiomycetes incertae sedis</taxon>
        <taxon>Myxotrichaceae</taxon>
        <taxon>Oidiodendron</taxon>
    </lineage>
</organism>
<reference evidence="3" key="2">
    <citation type="submission" date="2015-01" db="EMBL/GenBank/DDBJ databases">
        <title>Evolutionary Origins and Diversification of the Mycorrhizal Mutualists.</title>
        <authorList>
            <consortium name="DOE Joint Genome Institute"/>
            <consortium name="Mycorrhizal Genomics Consortium"/>
            <person name="Kohler A."/>
            <person name="Kuo A."/>
            <person name="Nagy L.G."/>
            <person name="Floudas D."/>
            <person name="Copeland A."/>
            <person name="Barry K.W."/>
            <person name="Cichocki N."/>
            <person name="Veneault-Fourrey C."/>
            <person name="LaButti K."/>
            <person name="Lindquist E.A."/>
            <person name="Lipzen A."/>
            <person name="Lundell T."/>
            <person name="Morin E."/>
            <person name="Murat C."/>
            <person name="Riley R."/>
            <person name="Ohm R."/>
            <person name="Sun H."/>
            <person name="Tunlid A."/>
            <person name="Henrissat B."/>
            <person name="Grigoriev I.V."/>
            <person name="Hibbett D.S."/>
            <person name="Martin F."/>
        </authorList>
    </citation>
    <scope>NUCLEOTIDE SEQUENCE [LARGE SCALE GENOMIC DNA]</scope>
    <source>
        <strain evidence="3">Zn</strain>
    </source>
</reference>
<protein>
    <submittedName>
        <fullName evidence="2">Uncharacterized protein</fullName>
    </submittedName>
</protein>
<evidence type="ECO:0000313" key="2">
    <source>
        <dbReference type="EMBL" id="KIN00480.1"/>
    </source>
</evidence>
<feature type="region of interest" description="Disordered" evidence="1">
    <location>
        <begin position="265"/>
        <end position="286"/>
    </location>
</feature>
<evidence type="ECO:0000313" key="3">
    <source>
        <dbReference type="Proteomes" id="UP000054321"/>
    </source>
</evidence>
<dbReference type="AlphaFoldDB" id="A0A0C3HB74"/>
<dbReference type="Proteomes" id="UP000054321">
    <property type="component" value="Unassembled WGS sequence"/>
</dbReference>
<feature type="compositionally biased region" description="Low complexity" evidence="1">
    <location>
        <begin position="502"/>
        <end position="512"/>
    </location>
</feature>
<feature type="region of interest" description="Disordered" evidence="1">
    <location>
        <begin position="502"/>
        <end position="547"/>
    </location>
</feature>
<proteinExistence type="predicted"/>
<name>A0A0C3HB74_OIDMZ</name>
<sequence>MAITTAHPARHSLPKIKEDKFPQPTPPNVSVEAIRRSLLHTPNPRRFKKLRLRRLQERLQENLRREGAILQLPLADAQLREFGEGRKGKGKEDHTNGAKGLEADGNDGLDELNLASLTIGLEDSCSPRERPVTLDQRPSCNLKSLLETPDRDTLKSYERLCEASNTDNEGNEELGKKRRQRNGKTRKKQPRRLSVDKLVLACERTAELNLPSHNEVRELSQDPISQLSVDVGSSKPRKTAARHPVKVNRRKMFGIIDISRFRLPRPRKKATHTQNNSPRSPTYADGFEGLEAFPIGRPMPIPQRGRLPPKSNKLRVSLAELTLVAEKEVKLEYQDTPPSHSETDGHLHLKKQPTLAPYNDLCEESFISLPPFVHDHCGRNIFEKDEEGPEWTSDSSLILDIATPGTISSPLARKESDVRKMKFGEHATGEEEEGESQSLTLGLPQRKPKALPEHDTGSKKGHKARDPSLFFSNSPLRHRKDELDGFQELAAVSTRSRVYFSDSNESNDYESSMGDKAHSEIHRTDEEHEQGRDAPPDKVSGKESDVEMEDSINSYLNVDRKAWQEVNDIWRPQWPKTSNIAMDADDIIISPKAHNSISVASNDQYSYERRLSTIACRALTLTEIPRTIACDSQVSVELGDTQILICKSPEPSMPDAEMTVGR</sequence>
<feature type="region of interest" description="Disordered" evidence="1">
    <location>
        <begin position="1"/>
        <end position="28"/>
    </location>
</feature>
<evidence type="ECO:0000256" key="1">
    <source>
        <dbReference type="SAM" id="MobiDB-lite"/>
    </source>
</evidence>